<keyword evidence="10" id="KW-1185">Reference proteome</keyword>
<proteinExistence type="inferred from homology"/>
<keyword evidence="6" id="KW-0739">Sodium transport</keyword>
<keyword evidence="6" id="KW-0915">Sodium</keyword>
<dbReference type="GO" id="GO:0015741">
    <property type="term" value="P:fumarate transport"/>
    <property type="evidence" value="ECO:0007669"/>
    <property type="project" value="TreeGrafter"/>
</dbReference>
<feature type="transmembrane region" description="Helical" evidence="7">
    <location>
        <begin position="43"/>
        <end position="71"/>
    </location>
</feature>
<name>A0A4Z2G3K8_9TELE</name>
<dbReference type="PANTHER" id="PTHR10283">
    <property type="entry name" value="SOLUTE CARRIER FAMILY 13 MEMBER"/>
    <property type="match status" value="1"/>
</dbReference>
<dbReference type="GO" id="GO:0015729">
    <property type="term" value="P:oxaloacetate transport"/>
    <property type="evidence" value="ECO:0007669"/>
    <property type="project" value="TreeGrafter"/>
</dbReference>
<keyword evidence="6" id="KW-0406">Ion transport</keyword>
<keyword evidence="4 7" id="KW-1133">Transmembrane helix</keyword>
<feature type="signal peptide" evidence="8">
    <location>
        <begin position="1"/>
        <end position="18"/>
    </location>
</feature>
<keyword evidence="8" id="KW-0732">Signal</keyword>
<keyword evidence="5 7" id="KW-0472">Membrane</keyword>
<dbReference type="Proteomes" id="UP000314294">
    <property type="component" value="Unassembled WGS sequence"/>
</dbReference>
<accession>A0A4Z2G3K8</accession>
<evidence type="ECO:0000256" key="3">
    <source>
        <dbReference type="ARBA" id="ARBA00022692"/>
    </source>
</evidence>
<gene>
    <name evidence="9" type="primary">SLC13A5_1</name>
    <name evidence="9" type="ORF">EYF80_042338</name>
</gene>
<feature type="transmembrane region" description="Helical" evidence="7">
    <location>
        <begin position="83"/>
        <end position="101"/>
    </location>
</feature>
<evidence type="ECO:0000256" key="4">
    <source>
        <dbReference type="ARBA" id="ARBA00022989"/>
    </source>
</evidence>
<comment type="caution">
    <text evidence="9">The sequence shown here is derived from an EMBL/GenBank/DDBJ whole genome shotgun (WGS) entry which is preliminary data.</text>
</comment>
<dbReference type="GO" id="GO:0015137">
    <property type="term" value="F:citrate transmembrane transporter activity"/>
    <property type="evidence" value="ECO:0007669"/>
    <property type="project" value="TreeGrafter"/>
</dbReference>
<evidence type="ECO:0000256" key="8">
    <source>
        <dbReference type="SAM" id="SignalP"/>
    </source>
</evidence>
<dbReference type="GO" id="GO:0017153">
    <property type="term" value="F:sodium:dicarboxylate symporter activity"/>
    <property type="evidence" value="ECO:0007669"/>
    <property type="project" value="TreeGrafter"/>
</dbReference>
<dbReference type="PANTHER" id="PTHR10283:SF134">
    <property type="entry name" value="SOLUTE CARRIER FAMILY 13 MEMBER 5A"/>
    <property type="match status" value="1"/>
</dbReference>
<dbReference type="GO" id="GO:0005886">
    <property type="term" value="C:plasma membrane"/>
    <property type="evidence" value="ECO:0007669"/>
    <property type="project" value="TreeGrafter"/>
</dbReference>
<feature type="transmembrane region" description="Helical" evidence="7">
    <location>
        <begin position="121"/>
        <end position="143"/>
    </location>
</feature>
<dbReference type="EMBL" id="SRLO01000742">
    <property type="protein sequence ID" value="TNN47453.1"/>
    <property type="molecule type" value="Genomic_DNA"/>
</dbReference>
<dbReference type="Pfam" id="PF00939">
    <property type="entry name" value="Na_sulph_symp"/>
    <property type="match status" value="1"/>
</dbReference>
<dbReference type="GO" id="GO:0015141">
    <property type="term" value="F:succinate transmembrane transporter activity"/>
    <property type="evidence" value="ECO:0007669"/>
    <property type="project" value="TreeGrafter"/>
</dbReference>
<evidence type="ECO:0000256" key="2">
    <source>
        <dbReference type="ARBA" id="ARBA00006772"/>
    </source>
</evidence>
<dbReference type="OrthoDB" id="6493944at2759"/>
<evidence type="ECO:0000256" key="5">
    <source>
        <dbReference type="ARBA" id="ARBA00023136"/>
    </source>
</evidence>
<keyword evidence="3 7" id="KW-0812">Transmembrane</keyword>
<feature type="chain" id="PRO_5021473328" evidence="8">
    <location>
        <begin position="19"/>
        <end position="167"/>
    </location>
</feature>
<evidence type="ECO:0000256" key="6">
    <source>
        <dbReference type="ARBA" id="ARBA00023201"/>
    </source>
</evidence>
<evidence type="ECO:0000256" key="7">
    <source>
        <dbReference type="SAM" id="Phobius"/>
    </source>
</evidence>
<dbReference type="AlphaFoldDB" id="A0A4Z2G3K8"/>
<organism evidence="9 10">
    <name type="scientific">Liparis tanakae</name>
    <name type="common">Tanaka's snailfish</name>
    <dbReference type="NCBI Taxonomy" id="230148"/>
    <lineage>
        <taxon>Eukaryota</taxon>
        <taxon>Metazoa</taxon>
        <taxon>Chordata</taxon>
        <taxon>Craniata</taxon>
        <taxon>Vertebrata</taxon>
        <taxon>Euteleostomi</taxon>
        <taxon>Actinopterygii</taxon>
        <taxon>Neopterygii</taxon>
        <taxon>Teleostei</taxon>
        <taxon>Neoteleostei</taxon>
        <taxon>Acanthomorphata</taxon>
        <taxon>Eupercaria</taxon>
        <taxon>Perciformes</taxon>
        <taxon>Cottioidei</taxon>
        <taxon>Cottales</taxon>
        <taxon>Liparidae</taxon>
        <taxon>Liparis</taxon>
    </lineage>
</organism>
<reference evidence="9 10" key="1">
    <citation type="submission" date="2019-03" db="EMBL/GenBank/DDBJ databases">
        <title>First draft genome of Liparis tanakae, snailfish: a comprehensive survey of snailfish specific genes.</title>
        <authorList>
            <person name="Kim W."/>
            <person name="Song I."/>
            <person name="Jeong J.-H."/>
            <person name="Kim D."/>
            <person name="Kim S."/>
            <person name="Ryu S."/>
            <person name="Song J.Y."/>
            <person name="Lee S.K."/>
        </authorList>
    </citation>
    <scope>NUCLEOTIDE SEQUENCE [LARGE SCALE GENOMIC DNA]</scope>
    <source>
        <tissue evidence="9">Muscle</tissue>
    </source>
</reference>
<comment type="subcellular location">
    <subcellularLocation>
        <location evidence="1">Membrane</location>
        <topology evidence="1">Multi-pass membrane protein</topology>
    </subcellularLocation>
</comment>
<comment type="similarity">
    <text evidence="2">Belongs to the SLC13A/DASS transporter (TC 2.A.47) family. NADC subfamily.</text>
</comment>
<evidence type="ECO:0000256" key="1">
    <source>
        <dbReference type="ARBA" id="ARBA00004141"/>
    </source>
</evidence>
<sequence length="167" mass="17398">MPWDIVLLLGGGFALAAGSEESGLSLWLGAQMSPLHSLPPSLISFLLCLLVAAFTECASNVATATMFLPILASMSQSIGLNPLYVMIPCTLSASFAFMLPVATPPNAIAFSYGSLKAKAGVVMNVIGISCISLATNSWGYVIFGLDSFPSWANATANATATRRLDFA</sequence>
<keyword evidence="6" id="KW-0813">Transport</keyword>
<protein>
    <submittedName>
        <fullName evidence="9">Solute carrier family 13 member 5</fullName>
    </submittedName>
</protein>
<dbReference type="InterPro" id="IPR001898">
    <property type="entry name" value="SLC13A/DASS"/>
</dbReference>
<evidence type="ECO:0000313" key="9">
    <source>
        <dbReference type="EMBL" id="TNN47453.1"/>
    </source>
</evidence>
<evidence type="ECO:0000313" key="10">
    <source>
        <dbReference type="Proteomes" id="UP000314294"/>
    </source>
</evidence>